<comment type="similarity">
    <text evidence="1">Belongs to the low molecular weight phosphotyrosine protein phosphatase family.</text>
</comment>
<reference evidence="7" key="1">
    <citation type="submission" date="2019-01" db="EMBL/GenBank/DDBJ databases">
        <title>Genomic analysis of Salicibibacter sp. NKC3-5.</title>
        <authorList>
            <person name="Oh Y.J."/>
        </authorList>
    </citation>
    <scope>NUCLEOTIDE SEQUENCE [LARGE SCALE GENOMIC DNA]</scope>
    <source>
        <strain evidence="7">NKC3-5</strain>
    </source>
</reference>
<dbReference type="Proteomes" id="UP000319756">
    <property type="component" value="Chromosome"/>
</dbReference>
<evidence type="ECO:0000313" key="6">
    <source>
        <dbReference type="EMBL" id="QDI91755.1"/>
    </source>
</evidence>
<evidence type="ECO:0000256" key="2">
    <source>
        <dbReference type="ARBA" id="ARBA00022801"/>
    </source>
</evidence>
<accession>A0A514LJQ5</accession>
<dbReference type="InterPro" id="IPR050438">
    <property type="entry name" value="LMW_PTPase"/>
</dbReference>
<sequence>MAVKRVLLVCTGNTCRSPMAEALLSAKETGIEVKSAGMQALGGSPAAPHARIVVREHGATLDEHHAERLTESLLEWADHVWTMTQVHAMQLQQQYPEHEHKMATLASASGHDEDIHDPVGGDLDEYRRTAAQINQMLERILEPKGGRAGDKSPLQR</sequence>
<dbReference type="AlphaFoldDB" id="A0A514LJQ5"/>
<evidence type="ECO:0000256" key="1">
    <source>
        <dbReference type="ARBA" id="ARBA00011063"/>
    </source>
</evidence>
<feature type="active site" description="Nucleophile" evidence="4">
    <location>
        <position position="10"/>
    </location>
</feature>
<dbReference type="InterPro" id="IPR036196">
    <property type="entry name" value="Ptyr_pPase_sf"/>
</dbReference>
<proteinExistence type="inferred from homology"/>
<evidence type="ECO:0000313" key="7">
    <source>
        <dbReference type="Proteomes" id="UP000319756"/>
    </source>
</evidence>
<feature type="active site" evidence="4">
    <location>
        <position position="16"/>
    </location>
</feature>
<evidence type="ECO:0000256" key="4">
    <source>
        <dbReference type="PIRSR" id="PIRSR617867-1"/>
    </source>
</evidence>
<gene>
    <name evidence="6" type="ORF">EPH95_11700</name>
</gene>
<dbReference type="KEGG" id="sale:EPH95_11700"/>
<dbReference type="Pfam" id="PF01451">
    <property type="entry name" value="LMWPc"/>
    <property type="match status" value="1"/>
</dbReference>
<dbReference type="SUPFAM" id="SSF52788">
    <property type="entry name" value="Phosphotyrosine protein phosphatases I"/>
    <property type="match status" value="1"/>
</dbReference>
<dbReference type="PANTHER" id="PTHR11717">
    <property type="entry name" value="LOW MOLECULAR WEIGHT PROTEIN TYROSINE PHOSPHATASE"/>
    <property type="match status" value="1"/>
</dbReference>
<keyword evidence="3" id="KW-0904">Protein phosphatase</keyword>
<dbReference type="SMART" id="SM00226">
    <property type="entry name" value="LMWPc"/>
    <property type="match status" value="1"/>
</dbReference>
<organism evidence="6 7">
    <name type="scientific">Salicibibacter halophilus</name>
    <dbReference type="NCBI Taxonomy" id="2502791"/>
    <lineage>
        <taxon>Bacteria</taxon>
        <taxon>Bacillati</taxon>
        <taxon>Bacillota</taxon>
        <taxon>Bacilli</taxon>
        <taxon>Bacillales</taxon>
        <taxon>Bacillaceae</taxon>
        <taxon>Salicibibacter</taxon>
    </lineage>
</organism>
<keyword evidence="7" id="KW-1185">Reference proteome</keyword>
<protein>
    <submittedName>
        <fullName evidence="6">Low molecular weight protein arginine phosphatase</fullName>
    </submittedName>
</protein>
<dbReference type="GO" id="GO:0004725">
    <property type="term" value="F:protein tyrosine phosphatase activity"/>
    <property type="evidence" value="ECO:0007669"/>
    <property type="project" value="InterPro"/>
</dbReference>
<dbReference type="OrthoDB" id="9784339at2"/>
<dbReference type="RefSeq" id="WP_142090197.1">
    <property type="nucleotide sequence ID" value="NZ_CP035485.1"/>
</dbReference>
<dbReference type="PRINTS" id="PR00719">
    <property type="entry name" value="LMWPTPASE"/>
</dbReference>
<dbReference type="Gene3D" id="3.40.50.2300">
    <property type="match status" value="1"/>
</dbReference>
<evidence type="ECO:0000256" key="3">
    <source>
        <dbReference type="ARBA" id="ARBA00022912"/>
    </source>
</evidence>
<dbReference type="CDD" id="cd16344">
    <property type="entry name" value="LMWPAP"/>
    <property type="match status" value="1"/>
</dbReference>
<dbReference type="InterPro" id="IPR017867">
    <property type="entry name" value="Tyr_phospatase_low_mol_wt"/>
</dbReference>
<dbReference type="EMBL" id="CP035485">
    <property type="protein sequence ID" value="QDI91755.1"/>
    <property type="molecule type" value="Genomic_DNA"/>
</dbReference>
<feature type="domain" description="Phosphotyrosine protein phosphatase I" evidence="5">
    <location>
        <begin position="4"/>
        <end position="143"/>
    </location>
</feature>
<name>A0A514LJQ5_9BACI</name>
<dbReference type="InterPro" id="IPR023485">
    <property type="entry name" value="Ptyr_pPase"/>
</dbReference>
<feature type="active site" description="Proton donor" evidence="4">
    <location>
        <position position="117"/>
    </location>
</feature>
<dbReference type="PANTHER" id="PTHR11717:SF31">
    <property type="entry name" value="LOW MOLECULAR WEIGHT PROTEIN-TYROSINE-PHOSPHATASE ETP-RELATED"/>
    <property type="match status" value="1"/>
</dbReference>
<evidence type="ECO:0000259" key="5">
    <source>
        <dbReference type="SMART" id="SM00226"/>
    </source>
</evidence>
<keyword evidence="2" id="KW-0378">Hydrolase</keyword>